<protein>
    <submittedName>
        <fullName evidence="1">Uncharacterized protein</fullName>
    </submittedName>
</protein>
<sequence length="118" mass="13055">METKTDCVERNPEPIQVHLLTPDCDAENTEINLELVCILLGSGRGEVEVESLINGVVVRPKVKVILSGKQGSGYSSFIKQNITKKSWDEGDRYTFRVTRLPGIGNIELYNTSKCEGGQ</sequence>
<dbReference type="EMBL" id="CM037628">
    <property type="protein sequence ID" value="KAH7997117.1"/>
    <property type="molecule type" value="Genomic_DNA"/>
</dbReference>
<proteinExistence type="predicted"/>
<name>A0ACB8EW76_9SAUR</name>
<comment type="caution">
    <text evidence="1">The sequence shown here is derived from an EMBL/GenBank/DDBJ whole genome shotgun (WGS) entry which is preliminary data.</text>
</comment>
<gene>
    <name evidence="1" type="ORF">K3G42_013443</name>
</gene>
<evidence type="ECO:0000313" key="1">
    <source>
        <dbReference type="EMBL" id="KAH7997117.1"/>
    </source>
</evidence>
<reference evidence="1" key="1">
    <citation type="submission" date="2021-08" db="EMBL/GenBank/DDBJ databases">
        <title>The first chromosome-level gecko genome reveals the dynamic sex chromosomes of Neotropical dwarf geckos (Sphaerodactylidae: Sphaerodactylus).</title>
        <authorList>
            <person name="Pinto B.J."/>
            <person name="Keating S.E."/>
            <person name="Gamble T."/>
        </authorList>
    </citation>
    <scope>NUCLEOTIDE SEQUENCE</scope>
    <source>
        <strain evidence="1">TG3544</strain>
    </source>
</reference>
<accession>A0ACB8EW76</accession>
<keyword evidence="2" id="KW-1185">Reference proteome</keyword>
<organism evidence="1 2">
    <name type="scientific">Sphaerodactylus townsendi</name>
    <dbReference type="NCBI Taxonomy" id="933632"/>
    <lineage>
        <taxon>Eukaryota</taxon>
        <taxon>Metazoa</taxon>
        <taxon>Chordata</taxon>
        <taxon>Craniata</taxon>
        <taxon>Vertebrata</taxon>
        <taxon>Euteleostomi</taxon>
        <taxon>Lepidosauria</taxon>
        <taxon>Squamata</taxon>
        <taxon>Bifurcata</taxon>
        <taxon>Gekkota</taxon>
        <taxon>Sphaerodactylidae</taxon>
        <taxon>Sphaerodactylus</taxon>
    </lineage>
</organism>
<evidence type="ECO:0000313" key="2">
    <source>
        <dbReference type="Proteomes" id="UP000827872"/>
    </source>
</evidence>
<dbReference type="Proteomes" id="UP000827872">
    <property type="component" value="Linkage Group LG15"/>
</dbReference>